<evidence type="ECO:0000313" key="1">
    <source>
        <dbReference type="EMBL" id="OPJ73594.1"/>
    </source>
</evidence>
<gene>
    <name evidence="1" type="ORF">AV530_005916</name>
</gene>
<evidence type="ECO:0000313" key="2">
    <source>
        <dbReference type="Proteomes" id="UP000190648"/>
    </source>
</evidence>
<dbReference type="Proteomes" id="UP000190648">
    <property type="component" value="Unassembled WGS sequence"/>
</dbReference>
<reference evidence="1 2" key="1">
    <citation type="submission" date="2016-02" db="EMBL/GenBank/DDBJ databases">
        <title>Band-tailed pigeon sequencing and assembly.</title>
        <authorList>
            <person name="Soares A.E."/>
            <person name="Novak B.J."/>
            <person name="Rice E.S."/>
            <person name="O'Connell B."/>
            <person name="Chang D."/>
            <person name="Weber S."/>
            <person name="Shapiro B."/>
        </authorList>
    </citation>
    <scope>NUCLEOTIDE SEQUENCE [LARGE SCALE GENOMIC DNA]</scope>
    <source>
        <strain evidence="1">BTP2013</strain>
        <tissue evidence="1">Blood</tissue>
    </source>
</reference>
<dbReference type="EMBL" id="LSYS01006902">
    <property type="protein sequence ID" value="OPJ73594.1"/>
    <property type="molecule type" value="Genomic_DNA"/>
</dbReference>
<proteinExistence type="predicted"/>
<organism evidence="1 2">
    <name type="scientific">Patagioenas fasciata monilis</name>
    <dbReference type="NCBI Taxonomy" id="372326"/>
    <lineage>
        <taxon>Eukaryota</taxon>
        <taxon>Metazoa</taxon>
        <taxon>Chordata</taxon>
        <taxon>Craniata</taxon>
        <taxon>Vertebrata</taxon>
        <taxon>Euteleostomi</taxon>
        <taxon>Archelosauria</taxon>
        <taxon>Archosauria</taxon>
        <taxon>Dinosauria</taxon>
        <taxon>Saurischia</taxon>
        <taxon>Theropoda</taxon>
        <taxon>Coelurosauria</taxon>
        <taxon>Aves</taxon>
        <taxon>Neognathae</taxon>
        <taxon>Neoaves</taxon>
        <taxon>Columbimorphae</taxon>
        <taxon>Columbiformes</taxon>
        <taxon>Columbidae</taxon>
        <taxon>Patagioenas</taxon>
    </lineage>
</organism>
<dbReference type="AlphaFoldDB" id="A0A1V4JNA7"/>
<accession>A0A1V4JNA7</accession>
<name>A0A1V4JNA7_PATFA</name>
<protein>
    <submittedName>
        <fullName evidence="1">Uncharacterized protein</fullName>
    </submittedName>
</protein>
<sequence>MAPNRCGAALLGGGIFPASPGCPRRGARSGRGWRLLRRPIAPRAVLPFSRTVSASIELFFCEHGKYMF</sequence>
<comment type="caution">
    <text evidence="1">The sequence shown here is derived from an EMBL/GenBank/DDBJ whole genome shotgun (WGS) entry which is preliminary data.</text>
</comment>
<keyword evidence="2" id="KW-1185">Reference proteome</keyword>